<evidence type="ECO:0000256" key="1">
    <source>
        <dbReference type="ARBA" id="ARBA00004651"/>
    </source>
</evidence>
<dbReference type="Proteomes" id="UP000013220">
    <property type="component" value="Unassembled WGS sequence"/>
</dbReference>
<dbReference type="eggNOG" id="COG1132">
    <property type="taxonomic scope" value="Bacteria"/>
</dbReference>
<evidence type="ECO:0000259" key="12">
    <source>
        <dbReference type="PROSITE" id="PS50929"/>
    </source>
</evidence>
<organism evidence="13 14">
    <name type="scientific">Mycoplasmopsis bovigenitalium 51080</name>
    <dbReference type="NCBI Taxonomy" id="1188235"/>
    <lineage>
        <taxon>Bacteria</taxon>
        <taxon>Bacillati</taxon>
        <taxon>Mycoplasmatota</taxon>
        <taxon>Mycoplasmoidales</taxon>
        <taxon>Metamycoplasmataceae</taxon>
        <taxon>Mycoplasmopsis</taxon>
    </lineage>
</organism>
<dbReference type="PANTHER" id="PTHR43394">
    <property type="entry name" value="ATP-DEPENDENT PERMEASE MDL1, MITOCHONDRIAL"/>
    <property type="match status" value="1"/>
</dbReference>
<dbReference type="EMBL" id="AORH01000015">
    <property type="protein sequence ID" value="ENY69987.1"/>
    <property type="molecule type" value="Genomic_DNA"/>
</dbReference>
<keyword evidence="6" id="KW-0547">Nucleotide-binding</keyword>
<evidence type="ECO:0000256" key="10">
    <source>
        <dbReference type="SAM" id="Phobius"/>
    </source>
</evidence>
<dbReference type="PROSITE" id="PS50929">
    <property type="entry name" value="ABC_TM1F"/>
    <property type="match status" value="1"/>
</dbReference>
<dbReference type="SUPFAM" id="SSF90123">
    <property type="entry name" value="ABC transporter transmembrane region"/>
    <property type="match status" value="1"/>
</dbReference>
<dbReference type="GO" id="GO:0005524">
    <property type="term" value="F:ATP binding"/>
    <property type="evidence" value="ECO:0007669"/>
    <property type="project" value="UniProtKB-KW"/>
</dbReference>
<keyword evidence="8 10" id="KW-1133">Transmembrane helix</keyword>
<dbReference type="PATRIC" id="fig|1188235.3.peg.265"/>
<dbReference type="InterPro" id="IPR003593">
    <property type="entry name" value="AAA+_ATPase"/>
</dbReference>
<dbReference type="GO" id="GO:0015421">
    <property type="term" value="F:ABC-type oligopeptide transporter activity"/>
    <property type="evidence" value="ECO:0007669"/>
    <property type="project" value="TreeGrafter"/>
</dbReference>
<proteinExistence type="inferred from homology"/>
<evidence type="ECO:0000313" key="14">
    <source>
        <dbReference type="Proteomes" id="UP000013220"/>
    </source>
</evidence>
<name>N9V3P6_9BACT</name>
<feature type="domain" description="ABC transmembrane type-1" evidence="12">
    <location>
        <begin position="17"/>
        <end position="302"/>
    </location>
</feature>
<keyword evidence="9 10" id="KW-0472">Membrane</keyword>
<sequence>MLKLISILPKRVKFEFIFGGFLIFLTSIISFFIPNMISQFIKLIFDDQKQKITIEVVKGWILFNEADRDYVRNWLIGIILIQCLVVGLLSFITTFMYVRAGERASYFYRVKLFEKINNLSLKNISDLKPESIMTKISNDVAVFWDFLVSGLRTMLKGFLMIIGGAIMSFFVNWILALIILLVVPLLFLILFAIGKISSPKIKKVQQQIEEVTKEIDENIKGASTIKTYNLEQKRLDKFNTTNAAWLKYNVSFNTTVSVLYPIFFAVMNFVQIGILFWARNEVITKNATVNTLVQVNIFIDYLWIIGFGILLITMFLRFAFSARVSATRIVEILSTNADALFVEKGLKIIEDSKNIEYDINIENLNFKYYKDNPNYSLKNINLTIPYKTTLGIIGLFASGKSTLVSLLLNNYLYDEGSIKIANQEVNQINTEQLLKTVGIVYQDPMLFSGTIRSNMQWAKPNASDEEINEALKNACAYDFVYKFDDNLDHPITQGATNLSGGQKQRLSIARTLLRKPKILILDDSTSALDNITTKKVIENITNNYECTTILISQKIGALKKCEQIIVMESGQIIAQGTHEELIKNCEFYSQIHASQLEA</sequence>
<evidence type="ECO:0000259" key="11">
    <source>
        <dbReference type="PROSITE" id="PS50893"/>
    </source>
</evidence>
<accession>N9V3P6</accession>
<reference evidence="13 14" key="1">
    <citation type="journal article" date="2013" name="Genome Announc.">
        <title>Draft Genome Sequences of Mycoplasma alkalescens, Mycoplasma arginini, and Mycoplasma bovigenitalium, Three Species with Equivocal Pathogenic Status for Cattle.</title>
        <authorList>
            <person name="Manso-Silvan L."/>
            <person name="Tardy F."/>
            <person name="Baranowski E."/>
            <person name="Barre A."/>
            <person name="Blanchard A."/>
            <person name="Breton M."/>
            <person name="Couture C."/>
            <person name="Citti C."/>
            <person name="Dordet-Frisoni E."/>
            <person name="Dupuy V."/>
            <person name="Gaurivaud P."/>
            <person name="Jacob D."/>
            <person name="Lemaitre C."/>
            <person name="Nikolski M."/>
            <person name="Nouvel L.X."/>
            <person name="Poumarat F."/>
            <person name="Thebault P."/>
            <person name="Theil S."/>
            <person name="Thiaucourt F."/>
            <person name="Sirand-Pugnet P."/>
        </authorList>
    </citation>
    <scope>NUCLEOTIDE SEQUENCE [LARGE SCALE GENOMIC DNA]</scope>
    <source>
        <strain evidence="13 14">51080</strain>
    </source>
</reference>
<evidence type="ECO:0000313" key="13">
    <source>
        <dbReference type="EMBL" id="ENY69987.1"/>
    </source>
</evidence>
<dbReference type="Pfam" id="PF00664">
    <property type="entry name" value="ABC_membrane"/>
    <property type="match status" value="1"/>
</dbReference>
<dbReference type="PROSITE" id="PS00211">
    <property type="entry name" value="ABC_TRANSPORTER_1"/>
    <property type="match status" value="1"/>
</dbReference>
<evidence type="ECO:0000256" key="9">
    <source>
        <dbReference type="ARBA" id="ARBA00023136"/>
    </source>
</evidence>
<protein>
    <submittedName>
        <fullName evidence="13">ABC transporter, ATP-binding protein</fullName>
    </submittedName>
</protein>
<dbReference type="SMART" id="SM00382">
    <property type="entry name" value="AAA"/>
    <property type="match status" value="1"/>
</dbReference>
<evidence type="ECO:0000256" key="5">
    <source>
        <dbReference type="ARBA" id="ARBA00022692"/>
    </source>
</evidence>
<dbReference type="InterPro" id="IPR039421">
    <property type="entry name" value="Type_1_exporter"/>
</dbReference>
<feature type="transmembrane region" description="Helical" evidence="10">
    <location>
        <begin position="258"/>
        <end position="278"/>
    </location>
</feature>
<feature type="transmembrane region" description="Helical" evidence="10">
    <location>
        <begin position="142"/>
        <end position="167"/>
    </location>
</feature>
<dbReference type="AlphaFoldDB" id="N9V3P6"/>
<comment type="caution">
    <text evidence="13">The sequence shown here is derived from an EMBL/GenBank/DDBJ whole genome shotgun (WGS) entry which is preliminary data.</text>
</comment>
<dbReference type="Pfam" id="PF00005">
    <property type="entry name" value="ABC_tran"/>
    <property type="match status" value="1"/>
</dbReference>
<dbReference type="InterPro" id="IPR017871">
    <property type="entry name" value="ABC_transporter-like_CS"/>
</dbReference>
<dbReference type="STRING" id="1188235.MBVG_2500"/>
<comment type="subcellular location">
    <subcellularLocation>
        <location evidence="1">Cell membrane</location>
        <topology evidence="1">Multi-pass membrane protein</topology>
    </subcellularLocation>
</comment>
<feature type="domain" description="ABC transporter" evidence="11">
    <location>
        <begin position="359"/>
        <end position="594"/>
    </location>
</feature>
<feature type="transmembrane region" description="Helical" evidence="10">
    <location>
        <begin position="173"/>
        <end position="193"/>
    </location>
</feature>
<feature type="transmembrane region" description="Helical" evidence="10">
    <location>
        <begin position="12"/>
        <end position="33"/>
    </location>
</feature>
<dbReference type="InterPro" id="IPR036640">
    <property type="entry name" value="ABC1_TM_sf"/>
</dbReference>
<dbReference type="Gene3D" id="1.20.1560.10">
    <property type="entry name" value="ABC transporter type 1, transmembrane domain"/>
    <property type="match status" value="1"/>
</dbReference>
<keyword evidence="5 10" id="KW-0812">Transmembrane</keyword>
<evidence type="ECO:0000256" key="6">
    <source>
        <dbReference type="ARBA" id="ARBA00022741"/>
    </source>
</evidence>
<keyword evidence="7 13" id="KW-0067">ATP-binding</keyword>
<evidence type="ECO:0000256" key="4">
    <source>
        <dbReference type="ARBA" id="ARBA00022475"/>
    </source>
</evidence>
<dbReference type="GO" id="GO:0016887">
    <property type="term" value="F:ATP hydrolysis activity"/>
    <property type="evidence" value="ECO:0007669"/>
    <property type="project" value="InterPro"/>
</dbReference>
<keyword evidence="14" id="KW-1185">Reference proteome</keyword>
<evidence type="ECO:0000256" key="7">
    <source>
        <dbReference type="ARBA" id="ARBA00022840"/>
    </source>
</evidence>
<dbReference type="OrthoDB" id="383768at2"/>
<gene>
    <name evidence="13" type="ORF">MBVG_2500</name>
</gene>
<dbReference type="InterPro" id="IPR027417">
    <property type="entry name" value="P-loop_NTPase"/>
</dbReference>
<evidence type="ECO:0000256" key="8">
    <source>
        <dbReference type="ARBA" id="ARBA00022989"/>
    </source>
</evidence>
<dbReference type="PANTHER" id="PTHR43394:SF1">
    <property type="entry name" value="ATP-BINDING CASSETTE SUB-FAMILY B MEMBER 10, MITOCHONDRIAL"/>
    <property type="match status" value="1"/>
</dbReference>
<dbReference type="Gene3D" id="3.40.50.300">
    <property type="entry name" value="P-loop containing nucleotide triphosphate hydrolases"/>
    <property type="match status" value="1"/>
</dbReference>
<evidence type="ECO:0000256" key="2">
    <source>
        <dbReference type="ARBA" id="ARBA00005417"/>
    </source>
</evidence>
<feature type="transmembrane region" description="Helical" evidence="10">
    <location>
        <begin position="298"/>
        <end position="320"/>
    </location>
</feature>
<evidence type="ECO:0000256" key="3">
    <source>
        <dbReference type="ARBA" id="ARBA00022448"/>
    </source>
</evidence>
<dbReference type="FunFam" id="3.40.50.300:FF:000854">
    <property type="entry name" value="Multidrug ABC transporter ATP-binding protein"/>
    <property type="match status" value="1"/>
</dbReference>
<dbReference type="PROSITE" id="PS50893">
    <property type="entry name" value="ABC_TRANSPORTER_2"/>
    <property type="match status" value="1"/>
</dbReference>
<dbReference type="SUPFAM" id="SSF52540">
    <property type="entry name" value="P-loop containing nucleoside triphosphate hydrolases"/>
    <property type="match status" value="1"/>
</dbReference>
<keyword evidence="4" id="KW-1003">Cell membrane</keyword>
<dbReference type="InterPro" id="IPR011527">
    <property type="entry name" value="ABC1_TM_dom"/>
</dbReference>
<dbReference type="RefSeq" id="WP_004419729.1">
    <property type="nucleotide sequence ID" value="NZ_AORH01000015.1"/>
</dbReference>
<comment type="similarity">
    <text evidence="2">Belongs to the ABC transporter superfamily.</text>
</comment>
<dbReference type="InterPro" id="IPR003439">
    <property type="entry name" value="ABC_transporter-like_ATP-bd"/>
</dbReference>
<keyword evidence="3" id="KW-0813">Transport</keyword>
<feature type="transmembrane region" description="Helical" evidence="10">
    <location>
        <begin position="74"/>
        <end position="98"/>
    </location>
</feature>
<dbReference type="GO" id="GO:0005886">
    <property type="term" value="C:plasma membrane"/>
    <property type="evidence" value="ECO:0007669"/>
    <property type="project" value="UniProtKB-SubCell"/>
</dbReference>